<dbReference type="PROSITE" id="PS51257">
    <property type="entry name" value="PROKAR_LIPOPROTEIN"/>
    <property type="match status" value="1"/>
</dbReference>
<feature type="transmembrane region" description="Helical" evidence="1">
    <location>
        <begin position="74"/>
        <end position="94"/>
    </location>
</feature>
<reference evidence="2 3" key="1">
    <citation type="submission" date="2017-10" db="EMBL/GenBank/DDBJ databases">
        <title>Sedimentibacterium mangrovi gen. nov., sp. nov., a novel member of family Phyllobacteriacea isolated from mangrove sediment.</title>
        <authorList>
            <person name="Liao H."/>
            <person name="Tian Y."/>
        </authorList>
    </citation>
    <scope>NUCLEOTIDE SEQUENCE [LARGE SCALE GENOMIC DNA]</scope>
    <source>
        <strain evidence="2 3">X9-2-2</strain>
    </source>
</reference>
<keyword evidence="1" id="KW-0812">Transmembrane</keyword>
<dbReference type="EMBL" id="PDVP01000001">
    <property type="protein sequence ID" value="PHP69158.1"/>
    <property type="molecule type" value="Genomic_DNA"/>
</dbReference>
<name>A0A2G1QVC8_9HYPH</name>
<keyword evidence="1" id="KW-0472">Membrane</keyword>
<evidence type="ECO:0008006" key="4">
    <source>
        <dbReference type="Google" id="ProtNLM"/>
    </source>
</evidence>
<evidence type="ECO:0000313" key="2">
    <source>
        <dbReference type="EMBL" id="PHP69158.1"/>
    </source>
</evidence>
<accession>A0A2G1QVC8</accession>
<keyword evidence="3" id="KW-1185">Reference proteome</keyword>
<gene>
    <name evidence="2" type="ORF">CSC94_02015</name>
</gene>
<dbReference type="OrthoDB" id="7679120at2"/>
<evidence type="ECO:0000256" key="1">
    <source>
        <dbReference type="SAM" id="Phobius"/>
    </source>
</evidence>
<keyword evidence="1" id="KW-1133">Transmembrane helix</keyword>
<sequence length="109" mass="11672">MLRFVVRFIALVCLSVACIMGVLDLARSLAANAPVFTPLATSWGQVAPKSLAMLKDAVETYTLPPVWDPGVTTVLGLPGFAVFAGLALLFYLLGHRPAARGRNRFARVS</sequence>
<evidence type="ECO:0000313" key="3">
    <source>
        <dbReference type="Proteomes" id="UP000221168"/>
    </source>
</evidence>
<dbReference type="RefSeq" id="WP_099303951.1">
    <property type="nucleotide sequence ID" value="NZ_PDVP01000001.1"/>
</dbReference>
<organism evidence="2 3">
    <name type="scientific">Zhengella mangrovi</name>
    <dbReference type="NCBI Taxonomy" id="1982044"/>
    <lineage>
        <taxon>Bacteria</taxon>
        <taxon>Pseudomonadati</taxon>
        <taxon>Pseudomonadota</taxon>
        <taxon>Alphaproteobacteria</taxon>
        <taxon>Hyphomicrobiales</taxon>
        <taxon>Notoacmeibacteraceae</taxon>
        <taxon>Zhengella</taxon>
    </lineage>
</organism>
<protein>
    <recommendedName>
        <fullName evidence="4">PetM family of cytochrome b6f complex subunit 7</fullName>
    </recommendedName>
</protein>
<dbReference type="AlphaFoldDB" id="A0A2G1QVC8"/>
<proteinExistence type="predicted"/>
<dbReference type="Proteomes" id="UP000221168">
    <property type="component" value="Unassembled WGS sequence"/>
</dbReference>
<comment type="caution">
    <text evidence="2">The sequence shown here is derived from an EMBL/GenBank/DDBJ whole genome shotgun (WGS) entry which is preliminary data.</text>
</comment>